<protein>
    <submittedName>
        <fullName evidence="2">Uncharacterized protein</fullName>
    </submittedName>
</protein>
<dbReference type="GO" id="GO:0016020">
    <property type="term" value="C:membrane"/>
    <property type="evidence" value="ECO:0000318"/>
    <property type="project" value="GO_Central"/>
</dbReference>
<name>A0A022RJI3_ERYGU</name>
<keyword evidence="1" id="KW-0812">Transmembrane</keyword>
<gene>
    <name evidence="2" type="ORF">MIMGU_mgv1a016152mg</name>
</gene>
<organism evidence="2 3">
    <name type="scientific">Erythranthe guttata</name>
    <name type="common">Yellow monkey flower</name>
    <name type="synonym">Mimulus guttatus</name>
    <dbReference type="NCBI Taxonomy" id="4155"/>
    <lineage>
        <taxon>Eukaryota</taxon>
        <taxon>Viridiplantae</taxon>
        <taxon>Streptophyta</taxon>
        <taxon>Embryophyta</taxon>
        <taxon>Tracheophyta</taxon>
        <taxon>Spermatophyta</taxon>
        <taxon>Magnoliopsida</taxon>
        <taxon>eudicotyledons</taxon>
        <taxon>Gunneridae</taxon>
        <taxon>Pentapetalae</taxon>
        <taxon>asterids</taxon>
        <taxon>lamiids</taxon>
        <taxon>Lamiales</taxon>
        <taxon>Phrymaceae</taxon>
        <taxon>Erythranthe</taxon>
    </lineage>
</organism>
<dbReference type="PhylomeDB" id="A0A022RJI3"/>
<evidence type="ECO:0000313" key="3">
    <source>
        <dbReference type="Proteomes" id="UP000030748"/>
    </source>
</evidence>
<dbReference type="GO" id="GO:0030968">
    <property type="term" value="P:endoplasmic reticulum unfolded protein response"/>
    <property type="evidence" value="ECO:0000318"/>
    <property type="project" value="GO_Central"/>
</dbReference>
<accession>A0A022RJI3</accession>
<keyword evidence="3" id="KW-1185">Reference proteome</keyword>
<dbReference type="EMBL" id="KI630404">
    <property type="protein sequence ID" value="EYU40356.1"/>
    <property type="molecule type" value="Genomic_DNA"/>
</dbReference>
<keyword evidence="1" id="KW-0472">Membrane</keyword>
<dbReference type="Proteomes" id="UP000030748">
    <property type="component" value="Unassembled WGS sequence"/>
</dbReference>
<evidence type="ECO:0000256" key="1">
    <source>
        <dbReference type="SAM" id="Phobius"/>
    </source>
</evidence>
<reference evidence="2 3" key="1">
    <citation type="journal article" date="2013" name="Proc. Natl. Acad. Sci. U.S.A.">
        <title>Fine-scale variation in meiotic recombination in Mimulus inferred from population shotgun sequencing.</title>
        <authorList>
            <person name="Hellsten U."/>
            <person name="Wright K.M."/>
            <person name="Jenkins J."/>
            <person name="Shu S."/>
            <person name="Yuan Y."/>
            <person name="Wessler S.R."/>
            <person name="Schmutz J."/>
            <person name="Willis J.H."/>
            <person name="Rokhsar D.S."/>
        </authorList>
    </citation>
    <scope>NUCLEOTIDE SEQUENCE [LARGE SCALE GENOMIC DNA]</scope>
    <source>
        <strain evidence="3">cv. DUN x IM62</strain>
    </source>
</reference>
<feature type="transmembrane region" description="Helical" evidence="1">
    <location>
        <begin position="44"/>
        <end position="61"/>
    </location>
</feature>
<dbReference type="GO" id="GO:0005262">
    <property type="term" value="F:calcium channel activity"/>
    <property type="evidence" value="ECO:0000318"/>
    <property type="project" value="GO_Central"/>
</dbReference>
<feature type="transmembrane region" description="Helical" evidence="1">
    <location>
        <begin position="67"/>
        <end position="85"/>
    </location>
</feature>
<dbReference type="STRING" id="4155.A0A022RJI3"/>
<feature type="transmembrane region" description="Helical" evidence="1">
    <location>
        <begin position="97"/>
        <end position="117"/>
    </location>
</feature>
<evidence type="ECO:0000313" key="2">
    <source>
        <dbReference type="EMBL" id="EYU40356.1"/>
    </source>
</evidence>
<dbReference type="eggNOG" id="KOG1629">
    <property type="taxonomic scope" value="Eukaryota"/>
</dbReference>
<dbReference type="AlphaFoldDB" id="A0A022RJI3"/>
<sequence>MSFAAVRARAVRTVRNYYVRQLDAESLENLKDVAPYIRRHLNQFYSTLFLATASSAIGSYVSLSLNIGSSLPAFGAFITIVWFNFIPPWKENKRACLLSLGTFFGWASLAPWLTWLLEVDTKYAIDFKNLDL</sequence>
<proteinExistence type="predicted"/>
<keyword evidence="1" id="KW-1133">Transmembrane helix</keyword>